<dbReference type="AlphaFoldDB" id="A0A0R3KA08"/>
<dbReference type="InterPro" id="IPR009100">
    <property type="entry name" value="AcylCoA_DH/oxidase_NM_dom_sf"/>
</dbReference>
<organism evidence="8 9">
    <name type="scientific">Bradyrhizobium valentinum</name>
    <dbReference type="NCBI Taxonomy" id="1518501"/>
    <lineage>
        <taxon>Bacteria</taxon>
        <taxon>Pseudomonadati</taxon>
        <taxon>Pseudomonadota</taxon>
        <taxon>Alphaproteobacteria</taxon>
        <taxon>Hyphomicrobiales</taxon>
        <taxon>Nitrobacteraceae</taxon>
        <taxon>Bradyrhizobium</taxon>
    </lineage>
</organism>
<dbReference type="InterPro" id="IPR037069">
    <property type="entry name" value="AcylCoA_DH/ox_N_sf"/>
</dbReference>
<keyword evidence="4" id="KW-0274">FAD</keyword>
<dbReference type="InterPro" id="IPR013786">
    <property type="entry name" value="AcylCoA_DH/ox_N"/>
</dbReference>
<evidence type="ECO:0000256" key="3">
    <source>
        <dbReference type="ARBA" id="ARBA00022630"/>
    </source>
</evidence>
<evidence type="ECO:0000256" key="4">
    <source>
        <dbReference type="ARBA" id="ARBA00022827"/>
    </source>
</evidence>
<dbReference type="GO" id="GO:0003995">
    <property type="term" value="F:acyl-CoA dehydrogenase activity"/>
    <property type="evidence" value="ECO:0007669"/>
    <property type="project" value="TreeGrafter"/>
</dbReference>
<proteinExistence type="inferred from homology"/>
<protein>
    <submittedName>
        <fullName evidence="8">Acyl-CoA dehydrogenase</fullName>
    </submittedName>
</protein>
<dbReference type="Proteomes" id="UP000051913">
    <property type="component" value="Unassembled WGS sequence"/>
</dbReference>
<dbReference type="InterPro" id="IPR009075">
    <property type="entry name" value="AcylCo_DH/oxidase_C"/>
</dbReference>
<name>A0A0R3KA08_9BRAD</name>
<dbReference type="Gene3D" id="1.10.540.10">
    <property type="entry name" value="Acyl-CoA dehydrogenase/oxidase, N-terminal domain"/>
    <property type="match status" value="1"/>
</dbReference>
<dbReference type="InterPro" id="IPR036250">
    <property type="entry name" value="AcylCo_DH-like_C"/>
</dbReference>
<evidence type="ECO:0000256" key="5">
    <source>
        <dbReference type="ARBA" id="ARBA00023002"/>
    </source>
</evidence>
<dbReference type="EMBL" id="LLXX01000232">
    <property type="protein sequence ID" value="KRQ92359.1"/>
    <property type="molecule type" value="Genomic_DNA"/>
</dbReference>
<dbReference type="Gene3D" id="1.20.140.10">
    <property type="entry name" value="Butyryl-CoA Dehydrogenase, subunit A, domain 3"/>
    <property type="match status" value="1"/>
</dbReference>
<reference evidence="8 9" key="1">
    <citation type="submission" date="2014-03" db="EMBL/GenBank/DDBJ databases">
        <title>Bradyrhizobium valentinum sp. nov., isolated from effective nodules of Lupinus mariae-josephae, a lupine endemic of basic-lime soils in Eastern Spain.</title>
        <authorList>
            <person name="Duran D."/>
            <person name="Rey L."/>
            <person name="Navarro A."/>
            <person name="Busquets A."/>
            <person name="Imperial J."/>
            <person name="Ruiz-Argueso T."/>
        </authorList>
    </citation>
    <scope>NUCLEOTIDE SEQUENCE [LARGE SCALE GENOMIC DNA]</scope>
    <source>
        <strain evidence="8 9">LmjM3</strain>
    </source>
</reference>
<comment type="similarity">
    <text evidence="2">Belongs to the acyl-CoA dehydrogenase family.</text>
</comment>
<sequence>MAESENIVAETAEKIFADLADAQTINRDKNGEWKAPLWQALTDAGLPLAWVPEDCGGSGASLAEGFSVLSAAGRFAVAVPLTETMLAGWLLAQARIASPGGEMTVVPASPKDRITVNADGSLSGRARGVPFAKAAKHFAVLASDAKGGLSIALVDAAKCRIETGLNLGGDPSDVVTLDKVQPVAIKPAPKGFDQIRLMLMGGVARSLQIAGALESMLEISVRYSNERVAFEKKISKFQAVQHNLARLAGESAAALAAATSAADAIANATSFNDEVFLEAVAAKIRCAEAAEKGGGIAHQVHGAIGFTIEHILHRYSLRALAWRDDFGSESYWAVELGKLVAARGADELWPLVASR</sequence>
<feature type="domain" description="Acyl-CoA dehydrogenase/oxidase N-terminal" evidence="7">
    <location>
        <begin position="4"/>
        <end position="91"/>
    </location>
</feature>
<keyword evidence="5" id="KW-0560">Oxidoreductase</keyword>
<gene>
    <name evidence="8" type="ORF">CP49_27325</name>
</gene>
<evidence type="ECO:0000256" key="2">
    <source>
        <dbReference type="ARBA" id="ARBA00009347"/>
    </source>
</evidence>
<dbReference type="SUPFAM" id="SSF47203">
    <property type="entry name" value="Acyl-CoA dehydrogenase C-terminal domain-like"/>
    <property type="match status" value="1"/>
</dbReference>
<evidence type="ECO:0000259" key="7">
    <source>
        <dbReference type="Pfam" id="PF02771"/>
    </source>
</evidence>
<comment type="caution">
    <text evidence="8">The sequence shown here is derived from an EMBL/GenBank/DDBJ whole genome shotgun (WGS) entry which is preliminary data.</text>
</comment>
<evidence type="ECO:0000259" key="6">
    <source>
        <dbReference type="Pfam" id="PF00441"/>
    </source>
</evidence>
<accession>A0A0R3KA08</accession>
<keyword evidence="3" id="KW-0285">Flavoprotein</keyword>
<dbReference type="STRING" id="1518501.CQ10_16895"/>
<feature type="domain" description="Acyl-CoA dehydrogenase/oxidase C-terminal" evidence="6">
    <location>
        <begin position="203"/>
        <end position="321"/>
    </location>
</feature>
<keyword evidence="9" id="KW-1185">Reference proteome</keyword>
<dbReference type="SUPFAM" id="SSF56645">
    <property type="entry name" value="Acyl-CoA dehydrogenase NM domain-like"/>
    <property type="match status" value="1"/>
</dbReference>
<evidence type="ECO:0000256" key="1">
    <source>
        <dbReference type="ARBA" id="ARBA00001974"/>
    </source>
</evidence>
<dbReference type="PANTHER" id="PTHR43884:SF20">
    <property type="entry name" value="ACYL-COA DEHYDROGENASE FADE28"/>
    <property type="match status" value="1"/>
</dbReference>
<dbReference type="RefSeq" id="WP_057855609.1">
    <property type="nucleotide sequence ID" value="NZ_LLXX01000232.1"/>
</dbReference>
<dbReference type="Pfam" id="PF00441">
    <property type="entry name" value="Acyl-CoA_dh_1"/>
    <property type="match status" value="1"/>
</dbReference>
<dbReference type="PANTHER" id="PTHR43884">
    <property type="entry name" value="ACYL-COA DEHYDROGENASE"/>
    <property type="match status" value="1"/>
</dbReference>
<dbReference type="GO" id="GO:0050660">
    <property type="term" value="F:flavin adenine dinucleotide binding"/>
    <property type="evidence" value="ECO:0007669"/>
    <property type="project" value="InterPro"/>
</dbReference>
<evidence type="ECO:0000313" key="9">
    <source>
        <dbReference type="Proteomes" id="UP000051913"/>
    </source>
</evidence>
<comment type="cofactor">
    <cofactor evidence="1">
        <name>FAD</name>
        <dbReference type="ChEBI" id="CHEBI:57692"/>
    </cofactor>
</comment>
<evidence type="ECO:0000313" key="8">
    <source>
        <dbReference type="EMBL" id="KRQ92359.1"/>
    </source>
</evidence>
<dbReference type="Pfam" id="PF02771">
    <property type="entry name" value="Acyl-CoA_dh_N"/>
    <property type="match status" value="1"/>
</dbReference>